<gene>
    <name evidence="1" type="ORF">LBBP_01856</name>
</gene>
<accession>A0A0S2IR42</accession>
<dbReference type="Proteomes" id="UP000058857">
    <property type="component" value="Chromosome 1"/>
</dbReference>
<proteinExistence type="predicted"/>
<name>A0A0S2IR42_LEPBO</name>
<evidence type="ECO:0000313" key="2">
    <source>
        <dbReference type="Proteomes" id="UP000058857"/>
    </source>
</evidence>
<dbReference type="EMBL" id="CP012029">
    <property type="protein sequence ID" value="ALO26135.1"/>
    <property type="molecule type" value="Genomic_DNA"/>
</dbReference>
<sequence length="40" mass="4806">MVFERENLRIVSVFYSLPQFLFQADGQENVWNPLKNFKSL</sequence>
<reference evidence="1 2" key="1">
    <citation type="journal article" date="2015" name="PLoS Negl. Trop. Dis.">
        <title>Distribution of Plasmids in Distinct Leptospira Pathogenic Species.</title>
        <authorList>
            <person name="Wang Y."/>
            <person name="Zhuang X."/>
            <person name="Zhong Y."/>
            <person name="Zhang C."/>
            <person name="Zhang Y."/>
            <person name="Zeng L."/>
            <person name="Zhu Y."/>
            <person name="He P."/>
            <person name="Dong K."/>
            <person name="Pal U."/>
            <person name="Guo X."/>
            <person name="Qin J."/>
        </authorList>
    </citation>
    <scope>NUCLEOTIDE SEQUENCE [LARGE SCALE GENOMIC DNA]</scope>
    <source>
        <strain evidence="1 2">56604</strain>
    </source>
</reference>
<dbReference type="AlphaFoldDB" id="A0A0S2IR42"/>
<protein>
    <submittedName>
        <fullName evidence="1">Uncharacterized protein</fullName>
    </submittedName>
</protein>
<organism evidence="1">
    <name type="scientific">Leptospira borgpetersenii serovar Ballum</name>
    <dbReference type="NCBI Taxonomy" id="280505"/>
    <lineage>
        <taxon>Bacteria</taxon>
        <taxon>Pseudomonadati</taxon>
        <taxon>Spirochaetota</taxon>
        <taxon>Spirochaetia</taxon>
        <taxon>Leptospirales</taxon>
        <taxon>Leptospiraceae</taxon>
        <taxon>Leptospira</taxon>
    </lineage>
</organism>
<evidence type="ECO:0000313" key="1">
    <source>
        <dbReference type="EMBL" id="ALO26135.1"/>
    </source>
</evidence>